<keyword evidence="3" id="KW-0472">Membrane</keyword>
<evidence type="ECO:0000256" key="2">
    <source>
        <dbReference type="ARBA" id="ARBA00023169"/>
    </source>
</evidence>
<dbReference type="InterPro" id="IPR003362">
    <property type="entry name" value="Bact_transf"/>
</dbReference>
<dbReference type="PANTHER" id="PTHR30576:SF0">
    <property type="entry name" value="UNDECAPRENYL-PHOSPHATE N-ACETYLGALACTOSAMINYL 1-PHOSPHATE TRANSFERASE-RELATED"/>
    <property type="match status" value="1"/>
</dbReference>
<keyword evidence="3" id="KW-0812">Transmembrane</keyword>
<dbReference type="AlphaFoldDB" id="A0A502FJ01"/>
<proteinExistence type="inferred from homology"/>
<reference evidence="5 6" key="1">
    <citation type="journal article" date="2019" name="Environ. Microbiol.">
        <title>Species interactions and distinct microbial communities in high Arctic permafrost affected cryosols are associated with the CH4 and CO2 gas fluxes.</title>
        <authorList>
            <person name="Altshuler I."/>
            <person name="Hamel J."/>
            <person name="Turney S."/>
            <person name="Magnuson E."/>
            <person name="Levesque R."/>
            <person name="Greer C."/>
            <person name="Whyte L.G."/>
        </authorList>
    </citation>
    <scope>NUCLEOTIDE SEQUENCE [LARGE SCALE GENOMIC DNA]</scope>
    <source>
        <strain evidence="5 6">E6.1</strain>
    </source>
</reference>
<feature type="domain" description="Bacterial sugar transferase" evidence="4">
    <location>
        <begin position="272"/>
        <end position="460"/>
    </location>
</feature>
<keyword evidence="6" id="KW-1185">Reference proteome</keyword>
<dbReference type="OrthoDB" id="9808602at2"/>
<dbReference type="Pfam" id="PF02397">
    <property type="entry name" value="Bac_transf"/>
    <property type="match status" value="1"/>
</dbReference>
<dbReference type="GO" id="GO:0000271">
    <property type="term" value="P:polysaccharide biosynthetic process"/>
    <property type="evidence" value="ECO:0007669"/>
    <property type="project" value="UniProtKB-KW"/>
</dbReference>
<keyword evidence="2" id="KW-0270">Exopolysaccharide synthesis</keyword>
<dbReference type="PANTHER" id="PTHR30576">
    <property type="entry name" value="COLANIC BIOSYNTHESIS UDP-GLUCOSE LIPID CARRIER TRANSFERASE"/>
    <property type="match status" value="1"/>
</dbReference>
<gene>
    <name evidence="5" type="ORF">EAH76_19200</name>
</gene>
<comment type="similarity">
    <text evidence="1">Belongs to the bacterial sugar transferase family.</text>
</comment>
<protein>
    <recommendedName>
        <fullName evidence="4">Bacterial sugar transferase domain-containing protein</fullName>
    </recommendedName>
</protein>
<keyword evidence="3" id="KW-1133">Transmembrane helix</keyword>
<sequence>MKYEAEFVAAGNVPLATSVAGSTWRREIRLCIYAALALGDGVAISIAFLLATLIRFGTPFDPAGLTSLTVMLPVYYGIAFQRKPYSGRFFTNWRRTAHDAITALVTAIAVSGIVAFAIHAQIDISRSVVPIGGILSGIALIGTRALIHRIALPLLGGHPIATIVLIDGAPIDVPPGVRSLDTGVYGLCPDPTDPHALDRLSAAIGGAERVVLACPGERREAWAVTLKGANVQGEIVTPDLMAIGAVRLSSFADCASVVVSLGPLDTLNRILKRAFDIGVSLATLALLWPVLLGVAIAIRLDSPGPVLFRQPRMGRGNALFSILKFRSMRIDACDIAGDRSTERDDPRITRVGRFIRATSIDELPQILNVLRGTMSIVGPRPHALGSLAGDKLFWEVDRHYWYRHAVKPGITGLAQINGFRGATAVPEDLENRLRADISYMRGWTIWRDIRILAATTGVLLHRNAF</sequence>
<feature type="transmembrane region" description="Helical" evidence="3">
    <location>
        <begin position="30"/>
        <end position="56"/>
    </location>
</feature>
<feature type="transmembrane region" description="Helical" evidence="3">
    <location>
        <begin position="277"/>
        <end position="298"/>
    </location>
</feature>
<feature type="transmembrane region" description="Helical" evidence="3">
    <location>
        <begin position="62"/>
        <end position="80"/>
    </location>
</feature>
<name>A0A502FJ01_9SPHN</name>
<dbReference type="Proteomes" id="UP000319931">
    <property type="component" value="Unassembled WGS sequence"/>
</dbReference>
<dbReference type="EMBL" id="RCZC01000007">
    <property type="protein sequence ID" value="TPG49460.1"/>
    <property type="molecule type" value="Genomic_DNA"/>
</dbReference>
<feature type="transmembrane region" description="Helical" evidence="3">
    <location>
        <begin position="101"/>
        <end position="122"/>
    </location>
</feature>
<organism evidence="5 6">
    <name type="scientific">Sphingomonas glacialis</name>
    <dbReference type="NCBI Taxonomy" id="658225"/>
    <lineage>
        <taxon>Bacteria</taxon>
        <taxon>Pseudomonadati</taxon>
        <taxon>Pseudomonadota</taxon>
        <taxon>Alphaproteobacteria</taxon>
        <taxon>Sphingomonadales</taxon>
        <taxon>Sphingomonadaceae</taxon>
        <taxon>Sphingomonas</taxon>
    </lineage>
</organism>
<accession>A0A502FJ01</accession>
<evidence type="ECO:0000313" key="5">
    <source>
        <dbReference type="EMBL" id="TPG49460.1"/>
    </source>
</evidence>
<dbReference type="GO" id="GO:0016780">
    <property type="term" value="F:phosphotransferase activity, for other substituted phosphate groups"/>
    <property type="evidence" value="ECO:0007669"/>
    <property type="project" value="TreeGrafter"/>
</dbReference>
<evidence type="ECO:0000259" key="4">
    <source>
        <dbReference type="Pfam" id="PF02397"/>
    </source>
</evidence>
<dbReference type="RefSeq" id="WP_140851890.1">
    <property type="nucleotide sequence ID" value="NZ_RCZC01000007.1"/>
</dbReference>
<feature type="transmembrane region" description="Helical" evidence="3">
    <location>
        <begin position="128"/>
        <end position="147"/>
    </location>
</feature>
<evidence type="ECO:0000256" key="1">
    <source>
        <dbReference type="ARBA" id="ARBA00006464"/>
    </source>
</evidence>
<evidence type="ECO:0000313" key="6">
    <source>
        <dbReference type="Proteomes" id="UP000319931"/>
    </source>
</evidence>
<evidence type="ECO:0000256" key="3">
    <source>
        <dbReference type="SAM" id="Phobius"/>
    </source>
</evidence>
<comment type="caution">
    <text evidence="5">The sequence shown here is derived from an EMBL/GenBank/DDBJ whole genome shotgun (WGS) entry which is preliminary data.</text>
</comment>